<feature type="signal peptide" evidence="3">
    <location>
        <begin position="1"/>
        <end position="22"/>
    </location>
</feature>
<dbReference type="Proteomes" id="UP000197138">
    <property type="component" value="Unassembled WGS sequence"/>
</dbReference>
<dbReference type="GO" id="GO:0046910">
    <property type="term" value="F:pectinesterase inhibitor activity"/>
    <property type="evidence" value="ECO:0007669"/>
    <property type="project" value="UniProtKB-ARBA"/>
</dbReference>
<dbReference type="SUPFAM" id="SSF101148">
    <property type="entry name" value="Plant invertase/pectin methylesterase inhibitor"/>
    <property type="match status" value="1"/>
</dbReference>
<dbReference type="Gene3D" id="1.20.140.40">
    <property type="entry name" value="Invertase/pectin methylesterase inhibitor family protein"/>
    <property type="match status" value="1"/>
</dbReference>
<reference evidence="6" key="1">
    <citation type="journal article" date="2017" name="Plant J.">
        <title>The pomegranate (Punica granatum L.) genome and the genomics of punicalagin biosynthesis.</title>
        <authorList>
            <person name="Qin G."/>
            <person name="Xu C."/>
            <person name="Ming R."/>
            <person name="Tang H."/>
            <person name="Guyot R."/>
            <person name="Kramer E.M."/>
            <person name="Hu Y."/>
            <person name="Yi X."/>
            <person name="Qi Y."/>
            <person name="Xu X."/>
            <person name="Gao Z."/>
            <person name="Pan H."/>
            <person name="Jian J."/>
            <person name="Tian Y."/>
            <person name="Yue Z."/>
            <person name="Xu Y."/>
        </authorList>
    </citation>
    <scope>NUCLEOTIDE SEQUENCE [LARGE SCALE GENOMIC DNA]</scope>
    <source>
        <strain evidence="6">cv. Dabenzi</strain>
    </source>
</reference>
<feature type="domain" description="Pectinesterase inhibitor" evidence="4">
    <location>
        <begin position="31"/>
        <end position="188"/>
    </location>
</feature>
<dbReference type="PANTHER" id="PTHR31080:SF117">
    <property type="entry name" value="PLANT INVERTASE_PECTIN METHYLESTERASE INHIBITOR SUPERFAMILY PROTEIN"/>
    <property type="match status" value="1"/>
</dbReference>
<dbReference type="PROSITE" id="PS51257">
    <property type="entry name" value="PROKAR_LIPOPROTEIN"/>
    <property type="match status" value="1"/>
</dbReference>
<dbReference type="NCBIfam" id="TIGR01614">
    <property type="entry name" value="PME_inhib"/>
    <property type="match status" value="1"/>
</dbReference>
<proteinExistence type="inferred from homology"/>
<dbReference type="Pfam" id="PF04043">
    <property type="entry name" value="PMEI"/>
    <property type="match status" value="1"/>
</dbReference>
<feature type="chain" id="PRO_5013052837" description="Pectinesterase inhibitor domain-containing protein" evidence="3">
    <location>
        <begin position="23"/>
        <end position="197"/>
    </location>
</feature>
<evidence type="ECO:0000256" key="1">
    <source>
        <dbReference type="ARBA" id="ARBA00022729"/>
    </source>
</evidence>
<gene>
    <name evidence="5" type="ORF">CDL15_Pgr022875</name>
</gene>
<dbReference type="FunFam" id="1.20.140.40:FF:000005">
    <property type="entry name" value="Pectin methylesterase inhibitor 1"/>
    <property type="match status" value="1"/>
</dbReference>
<dbReference type="EMBL" id="MTKT01002440">
    <property type="protein sequence ID" value="OWM79463.1"/>
    <property type="molecule type" value="Genomic_DNA"/>
</dbReference>
<evidence type="ECO:0000313" key="6">
    <source>
        <dbReference type="Proteomes" id="UP000197138"/>
    </source>
</evidence>
<dbReference type="PANTHER" id="PTHR31080">
    <property type="entry name" value="PECTINESTERASE INHIBITOR-LIKE"/>
    <property type="match status" value="1"/>
</dbReference>
<organism evidence="5 6">
    <name type="scientific">Punica granatum</name>
    <name type="common">Pomegranate</name>
    <dbReference type="NCBI Taxonomy" id="22663"/>
    <lineage>
        <taxon>Eukaryota</taxon>
        <taxon>Viridiplantae</taxon>
        <taxon>Streptophyta</taxon>
        <taxon>Embryophyta</taxon>
        <taxon>Tracheophyta</taxon>
        <taxon>Spermatophyta</taxon>
        <taxon>Magnoliopsida</taxon>
        <taxon>eudicotyledons</taxon>
        <taxon>Gunneridae</taxon>
        <taxon>Pentapetalae</taxon>
        <taxon>rosids</taxon>
        <taxon>malvids</taxon>
        <taxon>Myrtales</taxon>
        <taxon>Lythraceae</taxon>
        <taxon>Punica</taxon>
    </lineage>
</organism>
<dbReference type="SMART" id="SM00856">
    <property type="entry name" value="PMEI"/>
    <property type="match status" value="1"/>
</dbReference>
<evidence type="ECO:0000259" key="4">
    <source>
        <dbReference type="SMART" id="SM00856"/>
    </source>
</evidence>
<comment type="similarity">
    <text evidence="2">Belongs to the PMEI family.</text>
</comment>
<name>A0A218X3G3_PUNGR</name>
<comment type="caution">
    <text evidence="5">The sequence shown here is derived from an EMBL/GenBank/DDBJ whole genome shotgun (WGS) entry which is preliminary data.</text>
</comment>
<dbReference type="InterPro" id="IPR006501">
    <property type="entry name" value="Pectinesterase_inhib_dom"/>
</dbReference>
<evidence type="ECO:0000256" key="3">
    <source>
        <dbReference type="SAM" id="SignalP"/>
    </source>
</evidence>
<accession>A0A218X3G3</accession>
<keyword evidence="1 3" id="KW-0732">Signal</keyword>
<protein>
    <recommendedName>
        <fullName evidence="4">Pectinesterase inhibitor domain-containing protein</fullName>
    </recommendedName>
</protein>
<dbReference type="CDD" id="cd15798">
    <property type="entry name" value="PMEI-like_3"/>
    <property type="match status" value="1"/>
</dbReference>
<dbReference type="AlphaFoldDB" id="A0A218X3G3"/>
<dbReference type="InterPro" id="IPR035513">
    <property type="entry name" value="Invertase/methylesterase_inhib"/>
</dbReference>
<evidence type="ECO:0000256" key="2">
    <source>
        <dbReference type="ARBA" id="ARBA00038471"/>
    </source>
</evidence>
<sequence length="197" mass="20913">MFGRALLILVAVIGCCISSSSAAVSGVALKTSTDFVKASCSRTTYPQLCYSSLVSHASAIQTSPKLLASTALSVALTKARSTSAVMVKLSKAQGLKPREVGAMKDCVEELGDAVYELRRSIAEMDAPLRSKTFELMISDVQTWVTAALTDETTCSDGFAGRMMNGKLKTIVRKHIKTVAHLTSNALALVNLYASLCV</sequence>
<dbReference type="InterPro" id="IPR051955">
    <property type="entry name" value="PME_Inhibitor"/>
</dbReference>
<evidence type="ECO:0000313" key="5">
    <source>
        <dbReference type="EMBL" id="OWM79463.1"/>
    </source>
</evidence>